<evidence type="ECO:0000256" key="1">
    <source>
        <dbReference type="ARBA" id="ARBA00009100"/>
    </source>
</evidence>
<dbReference type="AlphaFoldDB" id="A0A8J6B500"/>
<dbReference type="OrthoDB" id="3821113at2759"/>
<dbReference type="Proteomes" id="UP000717585">
    <property type="component" value="Unassembled WGS sequence"/>
</dbReference>
<accession>A0A8J6B500</accession>
<sequence length="298" mass="34595">MSLRRLMKTAPPLDFVVKFTDESRKKITLTKGKNKMVEIPVFQDKEAIQGTLKMTPKRQIDHHGLLVELIGVVEFTNQTKQDTEILRVKQTLLEPGSMAEEVTVPFKIESEEISFETYNGANVGLHYYVRFSLYKTPTKSTPWSFSEEVAIHIPRPPPLSDPAIKDDVGVEDTVHIDFEYNKTKYHLDDVIMGKIFFILCRVQLRSVELMVVRRESYNVNNDVHNDTQTVLKYELVDGSPVRGETVPIRLFLKGRGLTPTYTNVNNKFSVRYFLILSMIDESEHRCYNQQEIFLYRRQ</sequence>
<comment type="caution">
    <text evidence="2">The sequence shown here is derived from an EMBL/GenBank/DDBJ whole genome shotgun (WGS) entry which is preliminary data.</text>
</comment>
<comment type="similarity">
    <text evidence="1">Belongs to the VPS26 family.</text>
</comment>
<gene>
    <name evidence="2" type="ORF">J8273_3263</name>
</gene>
<keyword evidence="3" id="KW-1185">Reference proteome</keyword>
<evidence type="ECO:0000313" key="3">
    <source>
        <dbReference type="Proteomes" id="UP000717585"/>
    </source>
</evidence>
<protein>
    <submittedName>
        <fullName evidence="2">Vacuolar Protein Sorting 26 (VPS26)</fullName>
    </submittedName>
</protein>
<organism evidence="2 3">
    <name type="scientific">Carpediemonas membranifera</name>
    <dbReference type="NCBI Taxonomy" id="201153"/>
    <lineage>
        <taxon>Eukaryota</taxon>
        <taxon>Metamonada</taxon>
        <taxon>Carpediemonas-like organisms</taxon>
        <taxon>Carpediemonas</taxon>
    </lineage>
</organism>
<proteinExistence type="inferred from homology"/>
<dbReference type="PANTHER" id="PTHR12233">
    <property type="entry name" value="VACUOLAR PROTEIN SORTING 26 RELATED"/>
    <property type="match status" value="1"/>
</dbReference>
<evidence type="ECO:0000313" key="2">
    <source>
        <dbReference type="EMBL" id="KAG9393134.1"/>
    </source>
</evidence>
<dbReference type="InterPro" id="IPR028934">
    <property type="entry name" value="Vps26-related"/>
</dbReference>
<dbReference type="GO" id="GO:0006886">
    <property type="term" value="P:intracellular protein transport"/>
    <property type="evidence" value="ECO:0007669"/>
    <property type="project" value="InterPro"/>
</dbReference>
<dbReference type="Gene3D" id="2.60.40.640">
    <property type="match status" value="2"/>
</dbReference>
<name>A0A8J6B500_9EUKA</name>
<dbReference type="InterPro" id="IPR014752">
    <property type="entry name" value="Arrestin-like_C"/>
</dbReference>
<dbReference type="Pfam" id="PF03643">
    <property type="entry name" value="Vps26"/>
    <property type="match status" value="1"/>
</dbReference>
<dbReference type="EMBL" id="JAHDYR010000025">
    <property type="protein sequence ID" value="KAG9393134.1"/>
    <property type="molecule type" value="Genomic_DNA"/>
</dbReference>
<reference evidence="2" key="1">
    <citation type="submission" date="2021-05" db="EMBL/GenBank/DDBJ databases">
        <title>A free-living protist that lacks canonical eukaryotic 1 DNA replication and segregation systems.</title>
        <authorList>
            <person name="Salas-Leiva D.E."/>
            <person name="Tromer E.C."/>
            <person name="Curtis B.A."/>
            <person name="Jerlstrom-Hultqvist J."/>
            <person name="Kolisko M."/>
            <person name="Yi Z."/>
            <person name="Salas-Leiva J.S."/>
            <person name="Gallot-Lavallee L."/>
            <person name="Kops G.J.P.L."/>
            <person name="Archibald J.M."/>
            <person name="Simpson A.G.B."/>
            <person name="Roger A.J."/>
        </authorList>
    </citation>
    <scope>NUCLEOTIDE SEQUENCE</scope>
    <source>
        <strain evidence="2">BICM</strain>
    </source>
</reference>